<evidence type="ECO:0000313" key="3">
    <source>
        <dbReference type="Proteomes" id="UP000241201"/>
    </source>
</evidence>
<organism evidence="2 3">
    <name type="scientific">Faecalibacillus faecis</name>
    <dbReference type="NCBI Taxonomy" id="1982628"/>
    <lineage>
        <taxon>Bacteria</taxon>
        <taxon>Bacillati</taxon>
        <taxon>Bacillota</taxon>
        <taxon>Erysipelotrichia</taxon>
        <taxon>Erysipelotrichales</taxon>
        <taxon>Coprobacillaceae</taxon>
        <taxon>Faecalibacillus</taxon>
    </lineage>
</organism>
<keyword evidence="1" id="KW-0472">Membrane</keyword>
<dbReference type="AlphaFoldDB" id="A0A2T3FZE6"/>
<evidence type="ECO:0008006" key="4">
    <source>
        <dbReference type="Google" id="ProtNLM"/>
    </source>
</evidence>
<keyword evidence="3" id="KW-1185">Reference proteome</keyword>
<keyword evidence="1" id="KW-1133">Transmembrane helix</keyword>
<reference evidence="3" key="1">
    <citation type="submission" date="2018-03" db="EMBL/GenBank/DDBJ databases">
        <title>Lachnoclostridium SNUG30370 gen.nov., sp.nov., isolated from human faeces.</title>
        <authorList>
            <person name="Seo B."/>
            <person name="Jeon K."/>
            <person name="Ko G."/>
        </authorList>
    </citation>
    <scope>NUCLEOTIDE SEQUENCE [LARGE SCALE GENOMIC DNA]</scope>
    <source>
        <strain evidence="3">SNUG30370</strain>
    </source>
</reference>
<keyword evidence="1" id="KW-0812">Transmembrane</keyword>
<feature type="transmembrane region" description="Helical" evidence="1">
    <location>
        <begin position="5"/>
        <end position="23"/>
    </location>
</feature>
<comment type="caution">
    <text evidence="2">The sequence shown here is derived from an EMBL/GenBank/DDBJ whole genome shotgun (WGS) entry which is preliminary data.</text>
</comment>
<gene>
    <name evidence="2" type="ORF">C7U55_06460</name>
</gene>
<dbReference type="GeneID" id="77470731"/>
<dbReference type="Proteomes" id="UP000241201">
    <property type="component" value="Unassembled WGS sequence"/>
</dbReference>
<proteinExistence type="predicted"/>
<dbReference type="RefSeq" id="WP_106987858.1">
    <property type="nucleotide sequence ID" value="NZ_PYLP01000006.1"/>
</dbReference>
<accession>A0A2T3FZE6</accession>
<evidence type="ECO:0000313" key="2">
    <source>
        <dbReference type="EMBL" id="PST40551.1"/>
    </source>
</evidence>
<feature type="transmembrane region" description="Helical" evidence="1">
    <location>
        <begin position="29"/>
        <end position="50"/>
    </location>
</feature>
<evidence type="ECO:0000256" key="1">
    <source>
        <dbReference type="SAM" id="Phobius"/>
    </source>
</evidence>
<sequence>MLNALLIIFVIAKILGFITWSWWIVLSPLLIQVSIGLLSLVFYGVANFRIMSLFKKLKKEL</sequence>
<protein>
    <recommendedName>
        <fullName evidence="4">Transmembrane Fragile-X-F protein</fullName>
    </recommendedName>
</protein>
<dbReference type="EMBL" id="PYLP01000006">
    <property type="protein sequence ID" value="PST40551.1"/>
    <property type="molecule type" value="Genomic_DNA"/>
</dbReference>
<name>A0A2T3FZE6_9FIRM</name>